<dbReference type="UniPathway" id="UPA00070">
    <property type="reaction ID" value="UER00116"/>
</dbReference>
<feature type="domain" description="Aspartate/ornithine carbamoyltransferase Asp/Orn-binding" evidence="9">
    <location>
        <begin position="187"/>
        <end position="334"/>
    </location>
</feature>
<dbReference type="EMBL" id="JRVC01000017">
    <property type="protein sequence ID" value="KHS44293.1"/>
    <property type="molecule type" value="Genomic_DNA"/>
</dbReference>
<feature type="binding site" evidence="8">
    <location>
        <position position="201"/>
    </location>
    <ligand>
        <name>L-aspartate</name>
        <dbReference type="ChEBI" id="CHEBI:29991"/>
    </ligand>
</feature>
<dbReference type="SUPFAM" id="SSF53671">
    <property type="entry name" value="Aspartate/ornithine carbamoyltransferase"/>
    <property type="match status" value="1"/>
</dbReference>
<keyword evidence="12" id="KW-1185">Reference proteome</keyword>
<dbReference type="GO" id="GO:0044205">
    <property type="term" value="P:'de novo' UMP biosynthetic process"/>
    <property type="evidence" value="ECO:0007669"/>
    <property type="project" value="UniProtKB-UniRule"/>
</dbReference>
<organism evidence="11 12">
    <name type="scientific">Novosphingobium subterraneum</name>
    <dbReference type="NCBI Taxonomy" id="48936"/>
    <lineage>
        <taxon>Bacteria</taxon>
        <taxon>Pseudomonadati</taxon>
        <taxon>Pseudomonadota</taxon>
        <taxon>Alphaproteobacteria</taxon>
        <taxon>Sphingomonadales</taxon>
        <taxon>Sphingomonadaceae</taxon>
        <taxon>Novosphingobium</taxon>
    </lineage>
</organism>
<dbReference type="PANTHER" id="PTHR45753">
    <property type="entry name" value="ORNITHINE CARBAMOYLTRANSFERASE, MITOCHONDRIAL"/>
    <property type="match status" value="1"/>
</dbReference>
<dbReference type="GO" id="GO:0016597">
    <property type="term" value="F:amino acid binding"/>
    <property type="evidence" value="ECO:0007669"/>
    <property type="project" value="InterPro"/>
</dbReference>
<gene>
    <name evidence="8 11" type="primary">pyrB</name>
    <name evidence="11" type="ORF">NJ75_03162</name>
</gene>
<dbReference type="Proteomes" id="UP000031338">
    <property type="component" value="Unassembled WGS sequence"/>
</dbReference>
<dbReference type="PRINTS" id="PR00100">
    <property type="entry name" value="AOTCASE"/>
</dbReference>
<dbReference type="InterPro" id="IPR006132">
    <property type="entry name" value="Asp/Orn_carbamoyltranf_P-bd"/>
</dbReference>
<dbReference type="InterPro" id="IPR006130">
    <property type="entry name" value="Asp/Orn_carbamoylTrfase"/>
</dbReference>
<feature type="binding site" evidence="8">
    <location>
        <position position="255"/>
    </location>
    <ligand>
        <name>L-aspartate</name>
        <dbReference type="ChEBI" id="CHEBI:29991"/>
    </ligand>
</feature>
<dbReference type="Pfam" id="PF02729">
    <property type="entry name" value="OTCace_N"/>
    <property type="match status" value="1"/>
</dbReference>
<evidence type="ECO:0000256" key="5">
    <source>
        <dbReference type="ARBA" id="ARBA00022975"/>
    </source>
</evidence>
<evidence type="ECO:0000256" key="2">
    <source>
        <dbReference type="ARBA" id="ARBA00004852"/>
    </source>
</evidence>
<dbReference type="EC" id="2.1.3.2" evidence="8"/>
<proteinExistence type="inferred from homology"/>
<dbReference type="GO" id="GO:0006207">
    <property type="term" value="P:'de novo' pyrimidine nucleobase biosynthetic process"/>
    <property type="evidence" value="ECO:0007669"/>
    <property type="project" value="InterPro"/>
</dbReference>
<keyword evidence="4 8" id="KW-0808">Transferase</keyword>
<sequence>MVGLPSRELALMQSSTKSQAGRYPAGGLAYPHRDLTGIGQLARHEILYLLDEAEQWVELNRQPKKKTDLLNGLTIINAFFENSTRTLLSFEIAGKRLGADVVNMHAATSSVKKGETLIDTAMTLNAMRADAIVIRHASSGAVRLIAEKVDCPVLNAGDGQHEHPTQALLDALTMRHALGLPVGSDLNGLKVTICGDILHSRVARSNILSLTALGADVRVCAPPALMPAEVEAMGVTPFHDFDAALKGANIVMMLRLQQERMSGQFIPSPREYRHLYGLTPERLAKAEPDAFVMHPGPMNRGIEIDSTVADHPTRSLITRQVEMGVAIRMACLEVLTRRTRGVPGWETEGVPA</sequence>
<dbReference type="AlphaFoldDB" id="A0A0B8ZMD5"/>
<feature type="binding site" evidence="8">
    <location>
        <position position="113"/>
    </location>
    <ligand>
        <name>L-aspartate</name>
        <dbReference type="ChEBI" id="CHEBI:29991"/>
    </ligand>
</feature>
<feature type="binding site" evidence="8">
    <location>
        <position position="163"/>
    </location>
    <ligand>
        <name>carbamoyl phosphate</name>
        <dbReference type="ChEBI" id="CHEBI:58228"/>
    </ligand>
</feature>
<dbReference type="NCBIfam" id="NF002032">
    <property type="entry name" value="PRK00856.1"/>
    <property type="match status" value="1"/>
</dbReference>
<dbReference type="GO" id="GO:0006520">
    <property type="term" value="P:amino acid metabolic process"/>
    <property type="evidence" value="ECO:0007669"/>
    <property type="project" value="InterPro"/>
</dbReference>
<comment type="subunit">
    <text evidence="8">Heterododecamer (2C3:3R2) of six catalytic PyrB chains organized as two trimers (C3), and six regulatory PyrI chains organized as three dimers (R2).</text>
</comment>
<evidence type="ECO:0000256" key="8">
    <source>
        <dbReference type="HAMAP-Rule" id="MF_00001"/>
    </source>
</evidence>
<dbReference type="FunFam" id="3.40.50.1370:FF:000007">
    <property type="entry name" value="Aspartate carbamoyltransferase"/>
    <property type="match status" value="1"/>
</dbReference>
<protein>
    <recommendedName>
        <fullName evidence="8">Aspartate carbamoyltransferase</fullName>
        <ecNumber evidence="8">2.1.3.2</ecNumber>
    </recommendedName>
    <alternativeName>
        <fullName evidence="8">Aspartate transcarbamylase</fullName>
        <shortName evidence="8">ATCase</shortName>
    </alternativeName>
</protein>
<dbReference type="InterPro" id="IPR036901">
    <property type="entry name" value="Asp/Orn_carbamoylTrfase_sf"/>
</dbReference>
<feature type="binding site" evidence="8">
    <location>
        <position position="297"/>
    </location>
    <ligand>
        <name>carbamoyl phosphate</name>
        <dbReference type="ChEBI" id="CHEBI:58228"/>
    </ligand>
</feature>
<evidence type="ECO:0000313" key="12">
    <source>
        <dbReference type="Proteomes" id="UP000031338"/>
    </source>
</evidence>
<dbReference type="Pfam" id="PF00185">
    <property type="entry name" value="OTCace"/>
    <property type="match status" value="1"/>
</dbReference>
<name>A0A0B8ZMD5_9SPHN</name>
<evidence type="ECO:0000259" key="10">
    <source>
        <dbReference type="Pfam" id="PF02729"/>
    </source>
</evidence>
<feature type="binding site" evidence="8">
    <location>
        <position position="86"/>
    </location>
    <ligand>
        <name>carbamoyl phosphate</name>
        <dbReference type="ChEBI" id="CHEBI:58228"/>
    </ligand>
</feature>
<dbReference type="PATRIC" id="fig|48936.3.peg.3179"/>
<dbReference type="HAMAP" id="MF_00001">
    <property type="entry name" value="Asp_carb_tr"/>
    <property type="match status" value="1"/>
</dbReference>
<comment type="function">
    <text evidence="6 8">Catalyzes the condensation of carbamoyl phosphate and aspartate to form carbamoyl aspartate and inorganic phosphate, the committed step in the de novo pyrimidine nucleotide biosynthesis pathway.</text>
</comment>
<feature type="binding site" evidence="8">
    <location>
        <position position="166"/>
    </location>
    <ligand>
        <name>carbamoyl phosphate</name>
        <dbReference type="ChEBI" id="CHEBI:58228"/>
    </ligand>
</feature>
<reference evidence="11 12" key="1">
    <citation type="submission" date="2014-10" db="EMBL/GenBank/DDBJ databases">
        <title>Draft genome sequence of Novosphingobium subterraneum DSM 12447.</title>
        <authorList>
            <person name="Gan H.M."/>
            <person name="Gan H.Y."/>
            <person name="Savka M.A."/>
        </authorList>
    </citation>
    <scope>NUCLEOTIDE SEQUENCE [LARGE SCALE GENOMIC DNA]</scope>
    <source>
        <strain evidence="11 12">DSM 12447</strain>
    </source>
</reference>
<dbReference type="GO" id="GO:0004070">
    <property type="term" value="F:aspartate carbamoyltransferase activity"/>
    <property type="evidence" value="ECO:0007669"/>
    <property type="project" value="UniProtKB-UniRule"/>
</dbReference>
<feature type="binding site" evidence="8">
    <location>
        <position position="135"/>
    </location>
    <ligand>
        <name>carbamoyl phosphate</name>
        <dbReference type="ChEBI" id="CHEBI:58228"/>
    </ligand>
</feature>
<dbReference type="NCBIfam" id="TIGR00670">
    <property type="entry name" value="asp_carb_tr"/>
    <property type="match status" value="1"/>
</dbReference>
<comment type="catalytic activity">
    <reaction evidence="7 8">
        <text>carbamoyl phosphate + L-aspartate = N-carbamoyl-L-aspartate + phosphate + H(+)</text>
        <dbReference type="Rhea" id="RHEA:20013"/>
        <dbReference type="ChEBI" id="CHEBI:15378"/>
        <dbReference type="ChEBI" id="CHEBI:29991"/>
        <dbReference type="ChEBI" id="CHEBI:32814"/>
        <dbReference type="ChEBI" id="CHEBI:43474"/>
        <dbReference type="ChEBI" id="CHEBI:58228"/>
        <dbReference type="EC" id="2.1.3.2"/>
    </reaction>
</comment>
<feature type="binding site" evidence="8">
    <location>
        <position position="296"/>
    </location>
    <ligand>
        <name>carbamoyl phosphate</name>
        <dbReference type="ChEBI" id="CHEBI:58228"/>
    </ligand>
</feature>
<evidence type="ECO:0000256" key="3">
    <source>
        <dbReference type="ARBA" id="ARBA00008896"/>
    </source>
</evidence>
<evidence type="ECO:0000259" key="9">
    <source>
        <dbReference type="Pfam" id="PF00185"/>
    </source>
</evidence>
<dbReference type="InterPro" id="IPR002082">
    <property type="entry name" value="Asp_carbamoyltransf"/>
</dbReference>
<comment type="caution">
    <text evidence="11">The sequence shown here is derived from an EMBL/GenBank/DDBJ whole genome shotgun (WGS) entry which is preliminary data.</text>
</comment>
<accession>A0A0B8ZMD5</accession>
<dbReference type="Gene3D" id="3.40.50.1370">
    <property type="entry name" value="Aspartate/ornithine carbamoyltransferase"/>
    <property type="match status" value="2"/>
</dbReference>
<evidence type="ECO:0000313" key="11">
    <source>
        <dbReference type="EMBL" id="KHS44293.1"/>
    </source>
</evidence>
<dbReference type="PROSITE" id="PS00097">
    <property type="entry name" value="CARBAMOYLTRANSFERASE"/>
    <property type="match status" value="1"/>
</dbReference>
<keyword evidence="5 8" id="KW-0665">Pyrimidine biosynthesis</keyword>
<dbReference type="STRING" id="48936.NJ75_03162"/>
<feature type="binding site" evidence="8">
    <location>
        <position position="85"/>
    </location>
    <ligand>
        <name>carbamoyl phosphate</name>
        <dbReference type="ChEBI" id="CHEBI:58228"/>
    </ligand>
</feature>
<evidence type="ECO:0000256" key="6">
    <source>
        <dbReference type="ARBA" id="ARBA00043884"/>
    </source>
</evidence>
<comment type="similarity">
    <text evidence="3 8">Belongs to the aspartate/ornithine carbamoyltransferase superfamily. ATCase family.</text>
</comment>
<dbReference type="GO" id="GO:0005829">
    <property type="term" value="C:cytosol"/>
    <property type="evidence" value="ECO:0007669"/>
    <property type="project" value="TreeGrafter"/>
</dbReference>
<dbReference type="PRINTS" id="PR00101">
    <property type="entry name" value="ATCASE"/>
</dbReference>
<evidence type="ECO:0000256" key="7">
    <source>
        <dbReference type="ARBA" id="ARBA00048859"/>
    </source>
</evidence>
<dbReference type="PANTHER" id="PTHR45753:SF6">
    <property type="entry name" value="ASPARTATE CARBAMOYLTRANSFERASE"/>
    <property type="match status" value="1"/>
</dbReference>
<dbReference type="InterPro" id="IPR006131">
    <property type="entry name" value="Asp_carbamoyltransf_Asp/Orn-bd"/>
</dbReference>
<evidence type="ECO:0000256" key="4">
    <source>
        <dbReference type="ARBA" id="ARBA00022679"/>
    </source>
</evidence>
<comment type="pathway">
    <text evidence="2 8">Pyrimidine metabolism; UMP biosynthesis via de novo pathway; (S)-dihydroorotate from bicarbonate: step 2/3.</text>
</comment>
<feature type="domain" description="Aspartate/ornithine carbamoyltransferase carbamoyl-P binding" evidence="10">
    <location>
        <begin position="33"/>
        <end position="175"/>
    </location>
</feature>
<comment type="function">
    <text evidence="1">Reversibly catalyzes the transfer of the carbamoyl group from carbamoyl phosphate (CP) to the N(epsilon) atom of ornithine (ORN) to produce L-citrulline.</text>
</comment>
<evidence type="ECO:0000256" key="1">
    <source>
        <dbReference type="ARBA" id="ARBA00003822"/>
    </source>
</evidence>